<keyword evidence="4 7" id="KW-0378">Hydrolase</keyword>
<evidence type="ECO:0000256" key="5">
    <source>
        <dbReference type="ARBA" id="ARBA00023316"/>
    </source>
</evidence>
<dbReference type="PROSITE" id="PS51780">
    <property type="entry name" value="GW"/>
    <property type="match status" value="1"/>
</dbReference>
<dbReference type="RefSeq" id="WP_036070103.1">
    <property type="nucleotide sequence ID" value="NZ_JAARQJ010000018.1"/>
</dbReference>
<sequence length="283" mass="32305">MRRRKKKPLLIGILLAGVVLSVLTFFVVAKLFLMEDEPVEVTRVDPKQEFIELLAGHAQQIQEKEGILTSITLAQAILESDWGNSGLATEGRNLFGIKGKYQNDSVMMPTKEYENDKWVTVDAAFRKYPTWYESLDDHANLFLKGTSWDKDKYREVVEAKDHRTAANALQKSGYATDPDYANKLIELIEQRNLQAYDKIYDTIISKKAMHETGSPKLTKNTTIWSSPPKTKGAKKINDIAKYGNEKMNIIQEMKTESGKWYQIKEGSKTLGWVNKDVIRIRTP</sequence>
<keyword evidence="5" id="KW-0961">Cell wall biogenesis/degradation</keyword>
<dbReference type="STRING" id="1265846.PROCOU_06008"/>
<dbReference type="Pfam" id="PF13457">
    <property type="entry name" value="GW"/>
    <property type="match status" value="1"/>
</dbReference>
<evidence type="ECO:0000256" key="4">
    <source>
        <dbReference type="ARBA" id="ARBA00022801"/>
    </source>
</evidence>
<dbReference type="Gene3D" id="2.30.30.170">
    <property type="match status" value="1"/>
</dbReference>
<dbReference type="PANTHER" id="PTHR33308:SF10">
    <property type="entry name" value="EXO-GLUCOSAMINIDASE LYTG"/>
    <property type="match status" value="1"/>
</dbReference>
<dbReference type="Gene3D" id="1.10.530.10">
    <property type="match status" value="1"/>
</dbReference>
<keyword evidence="8" id="KW-1185">Reference proteome</keyword>
<keyword evidence="2" id="KW-0964">Secreted</keyword>
<name>A0A4R6ZQX9_9LIST</name>
<dbReference type="Pfam" id="PF01832">
    <property type="entry name" value="Glucosaminidase"/>
    <property type="match status" value="1"/>
</dbReference>
<evidence type="ECO:0000259" key="6">
    <source>
        <dbReference type="PROSITE" id="PS51780"/>
    </source>
</evidence>
<evidence type="ECO:0000256" key="1">
    <source>
        <dbReference type="ARBA" id="ARBA00004613"/>
    </source>
</evidence>
<dbReference type="InterPro" id="IPR051056">
    <property type="entry name" value="Glycosyl_Hydrolase_73"/>
</dbReference>
<dbReference type="InterPro" id="IPR038200">
    <property type="entry name" value="GW_dom_sf"/>
</dbReference>
<feature type="domain" description="GW" evidence="6">
    <location>
        <begin position="205"/>
        <end position="283"/>
    </location>
</feature>
<dbReference type="GO" id="GO:0071555">
    <property type="term" value="P:cell wall organization"/>
    <property type="evidence" value="ECO:0007669"/>
    <property type="project" value="UniProtKB-KW"/>
</dbReference>
<dbReference type="Gene3D" id="4.10.80.30">
    <property type="entry name" value="DNA polymerase, domain 6"/>
    <property type="match status" value="1"/>
</dbReference>
<dbReference type="InterPro" id="IPR025987">
    <property type="entry name" value="GW_dom"/>
</dbReference>
<dbReference type="OrthoDB" id="977752at2"/>
<dbReference type="GO" id="GO:0005576">
    <property type="term" value="C:extracellular region"/>
    <property type="evidence" value="ECO:0007669"/>
    <property type="project" value="UniProtKB-SubCell"/>
</dbReference>
<dbReference type="SUPFAM" id="SSF82057">
    <property type="entry name" value="Prokaryotic SH3-related domain"/>
    <property type="match status" value="1"/>
</dbReference>
<dbReference type="InterPro" id="IPR002901">
    <property type="entry name" value="MGlyc_endo_b_GlcNAc-like_dom"/>
</dbReference>
<dbReference type="SMART" id="SM00047">
    <property type="entry name" value="LYZ2"/>
    <property type="match status" value="1"/>
</dbReference>
<proteinExistence type="predicted"/>
<accession>A0A4R6ZQX9</accession>
<dbReference type="PANTHER" id="PTHR33308">
    <property type="entry name" value="PEPTIDOGLYCAN HYDROLASE FLGJ"/>
    <property type="match status" value="1"/>
</dbReference>
<organism evidence="7 8">
    <name type="scientific">Listeria rocourtiae</name>
    <dbReference type="NCBI Taxonomy" id="647910"/>
    <lineage>
        <taxon>Bacteria</taxon>
        <taxon>Bacillati</taxon>
        <taxon>Bacillota</taxon>
        <taxon>Bacilli</taxon>
        <taxon>Bacillales</taxon>
        <taxon>Listeriaceae</taxon>
        <taxon>Listeria</taxon>
    </lineage>
</organism>
<comment type="caution">
    <text evidence="7">The sequence shown here is derived from an EMBL/GenBank/DDBJ whole genome shotgun (WGS) entry which is preliminary data.</text>
</comment>
<reference evidence="7 8" key="1">
    <citation type="submission" date="2019-03" db="EMBL/GenBank/DDBJ databases">
        <title>Genomic Encyclopedia of Type Strains, Phase III (KMG-III): the genomes of soil and plant-associated and newly described type strains.</title>
        <authorList>
            <person name="Whitman W."/>
        </authorList>
    </citation>
    <scope>NUCLEOTIDE SEQUENCE [LARGE SCALE GENOMIC DNA]</scope>
    <source>
        <strain evidence="7 8">CECT 7972</strain>
    </source>
</reference>
<protein>
    <submittedName>
        <fullName evidence="7">Flagellum-specific peptidoglycan hydrolase FlgJ</fullName>
    </submittedName>
</protein>
<dbReference type="Proteomes" id="UP000295558">
    <property type="component" value="Unassembled WGS sequence"/>
</dbReference>
<comment type="subcellular location">
    <subcellularLocation>
        <location evidence="1">Secreted</location>
    </subcellularLocation>
</comment>
<evidence type="ECO:0000256" key="3">
    <source>
        <dbReference type="ARBA" id="ARBA00022729"/>
    </source>
</evidence>
<dbReference type="AlphaFoldDB" id="A0A4R6ZQX9"/>
<dbReference type="NCBIfam" id="NF033202">
    <property type="entry name" value="GW_glycos_SH3"/>
    <property type="match status" value="1"/>
</dbReference>
<gene>
    <name evidence="7" type="ORF">DFP96_102427</name>
</gene>
<evidence type="ECO:0000313" key="7">
    <source>
        <dbReference type="EMBL" id="TDR54832.1"/>
    </source>
</evidence>
<dbReference type="PRINTS" id="PR01002">
    <property type="entry name" value="FLGFLGJ"/>
</dbReference>
<dbReference type="GO" id="GO:0004040">
    <property type="term" value="F:amidase activity"/>
    <property type="evidence" value="ECO:0007669"/>
    <property type="project" value="InterPro"/>
</dbReference>
<evidence type="ECO:0000313" key="8">
    <source>
        <dbReference type="Proteomes" id="UP000295558"/>
    </source>
</evidence>
<evidence type="ECO:0000256" key="2">
    <source>
        <dbReference type="ARBA" id="ARBA00022525"/>
    </source>
</evidence>
<keyword evidence="3" id="KW-0732">Signal</keyword>
<dbReference type="EMBL" id="SNZK01000002">
    <property type="protein sequence ID" value="TDR54832.1"/>
    <property type="molecule type" value="Genomic_DNA"/>
</dbReference>